<dbReference type="PANTHER" id="PTHR43553:SF24">
    <property type="entry name" value="ENERGY-COUPLING FACTOR TRANSPORTER ATP-BINDING PROTEIN ECFA1"/>
    <property type="match status" value="1"/>
</dbReference>
<dbReference type="EMBL" id="AP010904">
    <property type="protein sequence ID" value="BAH76256.1"/>
    <property type="molecule type" value="Genomic_DNA"/>
</dbReference>
<dbReference type="SMART" id="SM00382">
    <property type="entry name" value="AAA"/>
    <property type="match status" value="2"/>
</dbReference>
<dbReference type="SUPFAM" id="SSF52540">
    <property type="entry name" value="P-loop containing nucleoside triphosphate hydrolases"/>
    <property type="match status" value="2"/>
</dbReference>
<proteinExistence type="inferred from homology"/>
<evidence type="ECO:0000256" key="1">
    <source>
        <dbReference type="ARBA" id="ARBA00005417"/>
    </source>
</evidence>
<keyword evidence="3" id="KW-0547">Nucleotide-binding</keyword>
<evidence type="ECO:0000256" key="3">
    <source>
        <dbReference type="ARBA" id="ARBA00022741"/>
    </source>
</evidence>
<name>C4XGV1_SOLM1</name>
<dbReference type="InterPro" id="IPR003593">
    <property type="entry name" value="AAA+_ATPase"/>
</dbReference>
<dbReference type="OrthoDB" id="9809450at2"/>
<dbReference type="GO" id="GO:0042626">
    <property type="term" value="F:ATPase-coupled transmembrane transporter activity"/>
    <property type="evidence" value="ECO:0007669"/>
    <property type="project" value="TreeGrafter"/>
</dbReference>
<protein>
    <submittedName>
        <fullName evidence="6">ABC transporter ATP-binding protein</fullName>
    </submittedName>
</protein>
<gene>
    <name evidence="6" type="ordered locus">DMR_27650</name>
</gene>
<dbReference type="InterPro" id="IPR027417">
    <property type="entry name" value="P-loop_NTPase"/>
</dbReference>
<feature type="domain" description="ABC transporter" evidence="5">
    <location>
        <begin position="2"/>
        <end position="239"/>
    </location>
</feature>
<dbReference type="InterPro" id="IPR003439">
    <property type="entry name" value="ABC_transporter-like_ATP-bd"/>
</dbReference>
<comment type="similarity">
    <text evidence="1">Belongs to the ABC transporter superfamily.</text>
</comment>
<keyword evidence="7" id="KW-1185">Reference proteome</keyword>
<accession>C4XGV1</accession>
<dbReference type="GO" id="GO:0016887">
    <property type="term" value="F:ATP hydrolysis activity"/>
    <property type="evidence" value="ECO:0007669"/>
    <property type="project" value="InterPro"/>
</dbReference>
<dbReference type="InterPro" id="IPR015856">
    <property type="entry name" value="ABC_transpr_CbiO/EcfA_su"/>
</dbReference>
<dbReference type="STRING" id="573370.DMR_27650"/>
<dbReference type="InterPro" id="IPR050095">
    <property type="entry name" value="ECF_ABC_transporter_ATP-bd"/>
</dbReference>
<dbReference type="GO" id="GO:0005524">
    <property type="term" value="F:ATP binding"/>
    <property type="evidence" value="ECO:0007669"/>
    <property type="project" value="UniProtKB-KW"/>
</dbReference>
<evidence type="ECO:0000313" key="7">
    <source>
        <dbReference type="Proteomes" id="UP000009071"/>
    </source>
</evidence>
<keyword evidence="4 6" id="KW-0067">ATP-binding</keyword>
<dbReference type="Proteomes" id="UP000009071">
    <property type="component" value="Chromosome"/>
</dbReference>
<reference evidence="6 7" key="1">
    <citation type="journal article" date="2009" name="Genome Res.">
        <title>Whole genome sequence of Desulfovibrio magneticus strain RS-1 revealed common gene clusters in magnetotactic bacteria.</title>
        <authorList>
            <person name="Nakazawa H."/>
            <person name="Arakaki A."/>
            <person name="Narita-Yamada S."/>
            <person name="Yashiro I."/>
            <person name="Jinno K."/>
            <person name="Aoki N."/>
            <person name="Tsuruyama A."/>
            <person name="Okamura Y."/>
            <person name="Tanikawa S."/>
            <person name="Fujita N."/>
            <person name="Takeyama H."/>
            <person name="Matsunaga T."/>
        </authorList>
    </citation>
    <scope>NUCLEOTIDE SEQUENCE [LARGE SCALE GENOMIC DNA]</scope>
    <source>
        <strain evidence="7">ATCC 700980 / DSM 13731 / RS-1</strain>
    </source>
</reference>
<sequence>MIELDDVSFVPAGATCPTLAHATLRIGQGERVGIVGPSGSGKSTLGYHLCGAHRLALAGRTDGRLAFAGRDGTDGAPVGFAGLVGQNPEAQLFCRTVYDELALALLARGEDEACCRQTAATLLGQYGFAERGEASLGSLSLGQKQLTAVLSMLAMEPRVLLLDEPTNYLDAAAADRLFAHLTELSRELGWIILVIEHDRKRLAGFADRLIALDSGRIVHDGPASDWEAWNDEAGDRDETLAALPPFSLASPDAAPLVALQGVGFSYSPTAPVLRGLDLAVRPGEVVALLGANGAGKSTVLRLIKGLGKPAVGRVALGAGLTAASDVGLMFQNPEEQLFAHTVAAECGYWLENRGVAPEERLARCRAALAGFGLDAMLSRAPFSLSFGEKRRLCLAAILVAEPAVLCLDEPTTGLDAANMAAMAAEVRRQAAKGRAVLLATHEEAFAAMAATRWVTVANGRIASDRPNPWLAP</sequence>
<dbReference type="KEGG" id="dma:DMR_27650"/>
<dbReference type="PANTHER" id="PTHR43553">
    <property type="entry name" value="HEAVY METAL TRANSPORTER"/>
    <property type="match status" value="1"/>
</dbReference>
<feature type="domain" description="ABC transporter" evidence="5">
    <location>
        <begin position="257"/>
        <end position="470"/>
    </location>
</feature>
<keyword evidence="2" id="KW-0813">Transport</keyword>
<evidence type="ECO:0000256" key="4">
    <source>
        <dbReference type="ARBA" id="ARBA00022840"/>
    </source>
</evidence>
<dbReference type="RefSeq" id="WP_015861422.1">
    <property type="nucleotide sequence ID" value="NC_012796.1"/>
</dbReference>
<dbReference type="HOGENOM" id="CLU_000604_86_7_7"/>
<evidence type="ECO:0000259" key="5">
    <source>
        <dbReference type="PROSITE" id="PS50893"/>
    </source>
</evidence>
<evidence type="ECO:0000313" key="6">
    <source>
        <dbReference type="EMBL" id="BAH76256.1"/>
    </source>
</evidence>
<dbReference type="PROSITE" id="PS50893">
    <property type="entry name" value="ABC_TRANSPORTER_2"/>
    <property type="match status" value="2"/>
</dbReference>
<dbReference type="PROSITE" id="PS00211">
    <property type="entry name" value="ABC_TRANSPORTER_1"/>
    <property type="match status" value="1"/>
</dbReference>
<dbReference type="AlphaFoldDB" id="C4XGV1"/>
<dbReference type="InterPro" id="IPR017871">
    <property type="entry name" value="ABC_transporter-like_CS"/>
</dbReference>
<dbReference type="CDD" id="cd03225">
    <property type="entry name" value="ABC_cobalt_CbiO_domain1"/>
    <property type="match status" value="2"/>
</dbReference>
<dbReference type="eggNOG" id="COG0488">
    <property type="taxonomic scope" value="Bacteria"/>
</dbReference>
<dbReference type="Pfam" id="PF00005">
    <property type="entry name" value="ABC_tran"/>
    <property type="match status" value="2"/>
</dbReference>
<evidence type="ECO:0000256" key="2">
    <source>
        <dbReference type="ARBA" id="ARBA00022448"/>
    </source>
</evidence>
<organism evidence="6 7">
    <name type="scientific">Solidesulfovibrio magneticus (strain ATCC 700980 / DSM 13731 / RS-1)</name>
    <name type="common">Desulfovibrio magneticus</name>
    <dbReference type="NCBI Taxonomy" id="573370"/>
    <lineage>
        <taxon>Bacteria</taxon>
        <taxon>Pseudomonadati</taxon>
        <taxon>Thermodesulfobacteriota</taxon>
        <taxon>Desulfovibrionia</taxon>
        <taxon>Desulfovibrionales</taxon>
        <taxon>Desulfovibrionaceae</taxon>
        <taxon>Solidesulfovibrio</taxon>
    </lineage>
</organism>
<dbReference type="Gene3D" id="3.40.50.300">
    <property type="entry name" value="P-loop containing nucleotide triphosphate hydrolases"/>
    <property type="match status" value="2"/>
</dbReference>
<dbReference type="GO" id="GO:0043190">
    <property type="term" value="C:ATP-binding cassette (ABC) transporter complex"/>
    <property type="evidence" value="ECO:0007669"/>
    <property type="project" value="TreeGrafter"/>
</dbReference>